<dbReference type="SUPFAM" id="SSF103039">
    <property type="entry name" value="CheC-like"/>
    <property type="match status" value="1"/>
</dbReference>
<protein>
    <submittedName>
        <fullName evidence="4">Flagellar motor switch protein FliN/FliY</fullName>
    </submittedName>
</protein>
<dbReference type="Gene3D" id="3.40.1550.10">
    <property type="entry name" value="CheC-like"/>
    <property type="match status" value="1"/>
</dbReference>
<name>A0ABS4GDL4_9FIRM</name>
<evidence type="ECO:0000259" key="3">
    <source>
        <dbReference type="Pfam" id="PF04509"/>
    </source>
</evidence>
<dbReference type="PANTHER" id="PTHR43484:SF1">
    <property type="entry name" value="FLAGELLAR MOTOR SWITCH PROTEIN FLIN"/>
    <property type="match status" value="1"/>
</dbReference>
<keyword evidence="1" id="KW-0145">Chemotaxis</keyword>
<dbReference type="CDD" id="cd17907">
    <property type="entry name" value="FliY_FliN-Y"/>
    <property type="match status" value="1"/>
</dbReference>
<keyword evidence="4" id="KW-0969">Cilium</keyword>
<proteinExistence type="predicted"/>
<dbReference type="RefSeq" id="WP_209511486.1">
    <property type="nucleotide sequence ID" value="NZ_JAGGKS010000004.1"/>
</dbReference>
<feature type="region of interest" description="Disordered" evidence="2">
    <location>
        <begin position="204"/>
        <end position="303"/>
    </location>
</feature>
<feature type="compositionally biased region" description="Acidic residues" evidence="2">
    <location>
        <begin position="293"/>
        <end position="303"/>
    </location>
</feature>
<feature type="compositionally biased region" description="Acidic residues" evidence="2">
    <location>
        <begin position="204"/>
        <end position="214"/>
    </location>
</feature>
<dbReference type="PANTHER" id="PTHR43484">
    <property type="match status" value="1"/>
</dbReference>
<organism evidence="4 5">
    <name type="scientific">Sedimentibacter acidaminivorans</name>
    <dbReference type="NCBI Taxonomy" id="913099"/>
    <lineage>
        <taxon>Bacteria</taxon>
        <taxon>Bacillati</taxon>
        <taxon>Bacillota</taxon>
        <taxon>Tissierellia</taxon>
        <taxon>Sedimentibacter</taxon>
    </lineage>
</organism>
<feature type="compositionally biased region" description="Basic and acidic residues" evidence="2">
    <location>
        <begin position="215"/>
        <end position="224"/>
    </location>
</feature>
<evidence type="ECO:0000256" key="2">
    <source>
        <dbReference type="SAM" id="MobiDB-lite"/>
    </source>
</evidence>
<comment type="caution">
    <text evidence="4">The sequence shown here is derived from an EMBL/GenBank/DDBJ whole genome shotgun (WGS) entry which is preliminary data.</text>
</comment>
<dbReference type="InterPro" id="IPR007597">
    <property type="entry name" value="CheC"/>
</dbReference>
<gene>
    <name evidence="4" type="ORF">J2Z76_001603</name>
</gene>
<dbReference type="Pfam" id="PF04509">
    <property type="entry name" value="CheC"/>
    <property type="match status" value="2"/>
</dbReference>
<accession>A0ABS4GDL4</accession>
<dbReference type="InterPro" id="IPR028976">
    <property type="entry name" value="CheC-like_sf"/>
</dbReference>
<dbReference type="InterPro" id="IPR051469">
    <property type="entry name" value="FliN/MopA/SpaO"/>
</dbReference>
<evidence type="ECO:0000313" key="5">
    <source>
        <dbReference type="Proteomes" id="UP001519342"/>
    </source>
</evidence>
<keyword evidence="4" id="KW-0282">Flagellum</keyword>
<evidence type="ECO:0000313" key="4">
    <source>
        <dbReference type="EMBL" id="MBP1925742.1"/>
    </source>
</evidence>
<keyword evidence="5" id="KW-1185">Reference proteome</keyword>
<reference evidence="4 5" key="1">
    <citation type="submission" date="2021-03" db="EMBL/GenBank/DDBJ databases">
        <title>Genomic Encyclopedia of Type Strains, Phase IV (KMG-IV): sequencing the most valuable type-strain genomes for metagenomic binning, comparative biology and taxonomic classification.</title>
        <authorList>
            <person name="Goeker M."/>
        </authorList>
    </citation>
    <scope>NUCLEOTIDE SEQUENCE [LARGE SCALE GENOMIC DNA]</scope>
    <source>
        <strain evidence="4 5">DSM 24004</strain>
    </source>
</reference>
<evidence type="ECO:0000256" key="1">
    <source>
        <dbReference type="ARBA" id="ARBA00022500"/>
    </source>
</evidence>
<keyword evidence="4" id="KW-0966">Cell projection</keyword>
<feature type="compositionally biased region" description="Acidic residues" evidence="2">
    <location>
        <begin position="245"/>
        <end position="259"/>
    </location>
</feature>
<feature type="compositionally biased region" description="Polar residues" evidence="2">
    <location>
        <begin position="266"/>
        <end position="284"/>
    </location>
</feature>
<dbReference type="EMBL" id="JAGGKS010000004">
    <property type="protein sequence ID" value="MBP1925742.1"/>
    <property type="molecule type" value="Genomic_DNA"/>
</dbReference>
<feature type="domain" description="CheC-like protein" evidence="3">
    <location>
        <begin position="108"/>
        <end position="143"/>
    </location>
</feature>
<feature type="domain" description="CheC-like protein" evidence="3">
    <location>
        <begin position="10"/>
        <end position="46"/>
    </location>
</feature>
<dbReference type="Proteomes" id="UP001519342">
    <property type="component" value="Unassembled WGS sequence"/>
</dbReference>
<sequence>MANEIIFSDMEKDVIGEVMNISLGSSATSLSTLLGKRVEITVPKVNVINAGEFSFEGLEPAIGAEIRYVEGLDGVNLMILKRLDAKAIIEILMGQTIPDEEFQMDEISISAICEVMNQMMGSAATALADFLGKPINISTPVTYEIEDKVDFKNKYFNENDIIVAVSFNLFIEEIVDSKFVNVMSLELSREIVSMFLKGTGYSMDENESSIEEDTSSLKKNEDHSNSVVPPVSEKSVIQQNHYNEHEEDEEDEEEEEEYIEEKPSVRKQSNNRTKTKQRSQNIVNVSPMKYENFDDYEEDLSQD</sequence>